<reference evidence="2 3" key="1">
    <citation type="submission" date="2019-02" db="EMBL/GenBank/DDBJ databases">
        <title>Deep-cultivation of Planctomycetes and their phenomic and genomic characterization uncovers novel biology.</title>
        <authorList>
            <person name="Wiegand S."/>
            <person name="Jogler M."/>
            <person name="Boedeker C."/>
            <person name="Pinto D."/>
            <person name="Vollmers J."/>
            <person name="Rivas-Marin E."/>
            <person name="Kohn T."/>
            <person name="Peeters S.H."/>
            <person name="Heuer A."/>
            <person name="Rast P."/>
            <person name="Oberbeckmann S."/>
            <person name="Bunk B."/>
            <person name="Jeske O."/>
            <person name="Meyerdierks A."/>
            <person name="Storesund J.E."/>
            <person name="Kallscheuer N."/>
            <person name="Luecker S."/>
            <person name="Lage O.M."/>
            <person name="Pohl T."/>
            <person name="Merkel B.J."/>
            <person name="Hornburger P."/>
            <person name="Mueller R.-W."/>
            <person name="Bruemmer F."/>
            <person name="Labrenz M."/>
            <person name="Spormann A.M."/>
            <person name="Op Den Camp H."/>
            <person name="Overmann J."/>
            <person name="Amann R."/>
            <person name="Jetten M.S.M."/>
            <person name="Mascher T."/>
            <person name="Medema M.H."/>
            <person name="Devos D.P."/>
            <person name="Kaster A.-K."/>
            <person name="Ovreas L."/>
            <person name="Rohde M."/>
            <person name="Galperin M.Y."/>
            <person name="Jogler C."/>
        </authorList>
    </citation>
    <scope>NUCLEOTIDE SEQUENCE [LARGE SCALE GENOMIC DNA]</scope>
    <source>
        <strain evidence="2 3">KOR34</strain>
    </source>
</reference>
<gene>
    <name evidence="2" type="ORF">KOR34_08460</name>
</gene>
<dbReference type="Pfam" id="PF07963">
    <property type="entry name" value="N_methyl"/>
    <property type="match status" value="1"/>
</dbReference>
<dbReference type="PANTHER" id="PTHR30093:SF2">
    <property type="entry name" value="TYPE II SECRETION SYSTEM PROTEIN H"/>
    <property type="match status" value="1"/>
</dbReference>
<dbReference type="AlphaFoldDB" id="A0A5C5VDH2"/>
<proteinExistence type="predicted"/>
<dbReference type="Proteomes" id="UP000316714">
    <property type="component" value="Unassembled WGS sequence"/>
</dbReference>
<dbReference type="Gene3D" id="3.30.700.10">
    <property type="entry name" value="Glycoprotein, Type 4 Pilin"/>
    <property type="match status" value="1"/>
</dbReference>
<dbReference type="OrthoDB" id="255848at2"/>
<dbReference type="PROSITE" id="PS00409">
    <property type="entry name" value="PROKAR_NTER_METHYL"/>
    <property type="match status" value="1"/>
</dbReference>
<dbReference type="PANTHER" id="PTHR30093">
    <property type="entry name" value="GENERAL SECRETION PATHWAY PROTEIN G"/>
    <property type="match status" value="1"/>
</dbReference>
<accession>A0A5C5VDH2</accession>
<organism evidence="2 3">
    <name type="scientific">Posidoniimonas corsicana</name>
    <dbReference type="NCBI Taxonomy" id="1938618"/>
    <lineage>
        <taxon>Bacteria</taxon>
        <taxon>Pseudomonadati</taxon>
        <taxon>Planctomycetota</taxon>
        <taxon>Planctomycetia</taxon>
        <taxon>Pirellulales</taxon>
        <taxon>Lacipirellulaceae</taxon>
        <taxon>Posidoniimonas</taxon>
    </lineage>
</organism>
<protein>
    <submittedName>
        <fullName evidence="2">Putative major pilin subunit</fullName>
    </submittedName>
</protein>
<evidence type="ECO:0000259" key="1">
    <source>
        <dbReference type="Pfam" id="PF07596"/>
    </source>
</evidence>
<evidence type="ECO:0000313" key="2">
    <source>
        <dbReference type="EMBL" id="TWT35949.1"/>
    </source>
</evidence>
<sequence>MRHHKGFTLVELLVVIAIIGVLIALLLPAVQSAREAARRTQCQNSLRQVALGAYNHVDIHGFFPSGGWSWRWYADPNQGYGRSQPGGWAYSILPFIEEQAVRDLGAGETNPARLETMMKTAAATPIPSFNCPSRRPPVPYPYARTDLGSLAGNMPNCRPGNCQIARSDYAACSGNINAIDPNGPSSLTSWKSFDWPHSKDKSNGFQSGVVYQGSEVKLRQIIDGTTKTILFGERYINSDRYVDGLASNDDQGMYIGYDFDTIAYTGDTFEVYQPTQDTPGVNLWYYFGSTHPGVFYIAHCDASVQSIPYDIDETVWKAMGSRDESLDKRPNSR</sequence>
<dbReference type="RefSeq" id="WP_146562488.1">
    <property type="nucleotide sequence ID" value="NZ_SIHJ01000001.1"/>
</dbReference>
<comment type="caution">
    <text evidence="2">The sequence shown here is derived from an EMBL/GenBank/DDBJ whole genome shotgun (WGS) entry which is preliminary data.</text>
</comment>
<dbReference type="InterPro" id="IPR045584">
    <property type="entry name" value="Pilin-like"/>
</dbReference>
<dbReference type="NCBIfam" id="TIGR02532">
    <property type="entry name" value="IV_pilin_GFxxxE"/>
    <property type="match status" value="1"/>
</dbReference>
<dbReference type="InterPro" id="IPR011453">
    <property type="entry name" value="DUF1559"/>
</dbReference>
<dbReference type="Pfam" id="PF07596">
    <property type="entry name" value="SBP_bac_10"/>
    <property type="match status" value="1"/>
</dbReference>
<keyword evidence="3" id="KW-1185">Reference proteome</keyword>
<dbReference type="InterPro" id="IPR012902">
    <property type="entry name" value="N_methyl_site"/>
</dbReference>
<evidence type="ECO:0000313" key="3">
    <source>
        <dbReference type="Proteomes" id="UP000316714"/>
    </source>
</evidence>
<feature type="domain" description="DUF1559" evidence="1">
    <location>
        <begin position="31"/>
        <end position="313"/>
    </location>
</feature>
<name>A0A5C5VDH2_9BACT</name>
<dbReference type="EMBL" id="SIHJ01000001">
    <property type="protein sequence ID" value="TWT35949.1"/>
    <property type="molecule type" value="Genomic_DNA"/>
</dbReference>
<dbReference type="SUPFAM" id="SSF54523">
    <property type="entry name" value="Pili subunits"/>
    <property type="match status" value="1"/>
</dbReference>